<evidence type="ECO:0000313" key="4">
    <source>
        <dbReference type="Proteomes" id="UP001596174"/>
    </source>
</evidence>
<proteinExistence type="predicted"/>
<keyword evidence="1" id="KW-0812">Transmembrane</keyword>
<evidence type="ECO:0000313" key="3">
    <source>
        <dbReference type="EMBL" id="MFC5910054.1"/>
    </source>
</evidence>
<feature type="domain" description="DUF6458" evidence="2">
    <location>
        <begin position="1"/>
        <end position="72"/>
    </location>
</feature>
<keyword evidence="1" id="KW-1133">Transmembrane helix</keyword>
<protein>
    <submittedName>
        <fullName evidence="3">DUF6458 family protein</fullName>
    </submittedName>
</protein>
<gene>
    <name evidence="3" type="ORF">ACFP3V_22900</name>
</gene>
<comment type="caution">
    <text evidence="3">The sequence shown here is derived from an EMBL/GenBank/DDBJ whole genome shotgun (WGS) entry which is preliminary data.</text>
</comment>
<keyword evidence="1" id="KW-0472">Membrane</keyword>
<feature type="transmembrane region" description="Helical" evidence="1">
    <location>
        <begin position="7"/>
        <end position="24"/>
    </location>
</feature>
<evidence type="ECO:0000259" key="2">
    <source>
        <dbReference type="Pfam" id="PF20059"/>
    </source>
</evidence>
<reference evidence="4" key="1">
    <citation type="journal article" date="2019" name="Int. J. Syst. Evol. Microbiol.">
        <title>The Global Catalogue of Microorganisms (GCM) 10K type strain sequencing project: providing services to taxonomists for standard genome sequencing and annotation.</title>
        <authorList>
            <consortium name="The Broad Institute Genomics Platform"/>
            <consortium name="The Broad Institute Genome Sequencing Center for Infectious Disease"/>
            <person name="Wu L."/>
            <person name="Ma J."/>
        </authorList>
    </citation>
    <scope>NUCLEOTIDE SEQUENCE [LARGE SCALE GENOMIC DNA]</scope>
    <source>
        <strain evidence="4">JCM 4816</strain>
    </source>
</reference>
<dbReference type="EMBL" id="JBHSQJ010000099">
    <property type="protein sequence ID" value="MFC5910054.1"/>
    <property type="molecule type" value="Genomic_DNA"/>
</dbReference>
<dbReference type="RefSeq" id="WP_380586534.1">
    <property type="nucleotide sequence ID" value="NZ_JBHSQJ010000099.1"/>
</dbReference>
<evidence type="ECO:0000256" key="1">
    <source>
        <dbReference type="SAM" id="Phobius"/>
    </source>
</evidence>
<dbReference type="Pfam" id="PF20059">
    <property type="entry name" value="DUF6458"/>
    <property type="match status" value="1"/>
</dbReference>
<accession>A0ABW1G8S1</accession>
<feature type="transmembrane region" description="Helical" evidence="1">
    <location>
        <begin position="30"/>
        <end position="51"/>
    </location>
</feature>
<dbReference type="InterPro" id="IPR045597">
    <property type="entry name" value="DUF6458"/>
</dbReference>
<name>A0ABW1G8S1_9ACTN</name>
<organism evidence="3 4">
    <name type="scientific">Streptacidiphilus monticola</name>
    <dbReference type="NCBI Taxonomy" id="2161674"/>
    <lineage>
        <taxon>Bacteria</taxon>
        <taxon>Bacillati</taxon>
        <taxon>Actinomycetota</taxon>
        <taxon>Actinomycetes</taxon>
        <taxon>Kitasatosporales</taxon>
        <taxon>Streptomycetaceae</taxon>
        <taxon>Streptacidiphilus</taxon>
    </lineage>
</organism>
<dbReference type="Proteomes" id="UP001596174">
    <property type="component" value="Unassembled WGS sequence"/>
</dbReference>
<keyword evidence="4" id="KW-1185">Reference proteome</keyword>
<sequence length="74" mass="7953">MGIGGSIGLFALGAILTFAVNWHVKGMDVHVVGIVLMFAGLLGLITIGAVFGRRRRLARGEFADEIVTERRTLD</sequence>